<dbReference type="OrthoDB" id="6072349at2"/>
<accession>A0A1C2G0E2</accession>
<sequence>MVASRFAAPDIARERLAPPALVAGLALGIVLTLVLLFNPASFLQRIQHSHAPAVDLYFVKAAARHTHSNAVMLLLARREIDAGHDLAALRVLAPLMPHAASRAYRQRLRWLTYRDLLAMNYRYPKGSAQRARNEHALRLLIGPLRHGAGRQALRALAQEAVAIHDEGTAIAIYRGLARHDRVHRAALYALAASAADDLGHPREAARLDFAAQRYAATRSAEARYFLAALQVLQSHNDVVLAVAEGGHHLAHLARDPAILRRMIALSRAANLPHVAARYARRLLGMT</sequence>
<dbReference type="AlphaFoldDB" id="A0A1C2G0E2"/>
<evidence type="ECO:0000313" key="2">
    <source>
        <dbReference type="Proteomes" id="UP000253250"/>
    </source>
</evidence>
<dbReference type="RefSeq" id="WP_065971158.1">
    <property type="nucleotide sequence ID" value="NZ_CP080624.1"/>
</dbReference>
<organism evidence="1 2">
    <name type="scientific">Acidiferrobacter thiooxydans</name>
    <dbReference type="NCBI Taxonomy" id="163359"/>
    <lineage>
        <taxon>Bacteria</taxon>
        <taxon>Pseudomonadati</taxon>
        <taxon>Pseudomonadota</taxon>
        <taxon>Gammaproteobacteria</taxon>
        <taxon>Acidiferrobacterales</taxon>
        <taxon>Acidiferrobacteraceae</taxon>
        <taxon>Acidiferrobacter</taxon>
    </lineage>
</organism>
<protein>
    <submittedName>
        <fullName evidence="1">Uncharacterized protein</fullName>
    </submittedName>
</protein>
<dbReference type="STRING" id="163359.A9R16_13915"/>
<name>A0A1C2G0E2_9GAMM</name>
<comment type="caution">
    <text evidence="1">The sequence shown here is derived from an EMBL/GenBank/DDBJ whole genome shotgun (WGS) entry which is preliminary data.</text>
</comment>
<evidence type="ECO:0000313" key="1">
    <source>
        <dbReference type="EMBL" id="RCN55843.1"/>
    </source>
</evidence>
<dbReference type="Proteomes" id="UP000253250">
    <property type="component" value="Unassembled WGS sequence"/>
</dbReference>
<reference evidence="1 2" key="1">
    <citation type="submission" date="2018-02" db="EMBL/GenBank/DDBJ databases">
        <title>Insights into the biology of acidophilic members of the Acidiferrobacteraceae family derived from comparative genomic analyses.</title>
        <authorList>
            <person name="Issotta F."/>
            <person name="Thyssen C."/>
            <person name="Mena C."/>
            <person name="Moya A."/>
            <person name="Bellenberg S."/>
            <person name="Sproer C."/>
            <person name="Covarrubias P.C."/>
            <person name="Sand W."/>
            <person name="Quatrini R."/>
            <person name="Vera M."/>
        </authorList>
    </citation>
    <scope>NUCLEOTIDE SEQUENCE [LARGE SCALE GENOMIC DNA]</scope>
    <source>
        <strain evidence="2">m-1</strain>
    </source>
</reference>
<dbReference type="EMBL" id="PSYR01000002">
    <property type="protein sequence ID" value="RCN55843.1"/>
    <property type="molecule type" value="Genomic_DNA"/>
</dbReference>
<gene>
    <name evidence="1" type="ORF">C4900_07965</name>
</gene>
<proteinExistence type="predicted"/>
<keyword evidence="2" id="KW-1185">Reference proteome</keyword>